<accession>B9M9C6</accession>
<keyword evidence="4" id="KW-0256">Endoplasmic reticulum</keyword>
<feature type="transmembrane region" description="Helical" evidence="7">
    <location>
        <begin position="125"/>
        <end position="151"/>
    </location>
</feature>
<keyword evidence="11" id="KW-1185">Reference proteome</keyword>
<feature type="transmembrane region" description="Helical" evidence="7">
    <location>
        <begin position="12"/>
        <end position="29"/>
    </location>
</feature>
<evidence type="ECO:0000256" key="2">
    <source>
        <dbReference type="ARBA" id="ARBA00005512"/>
    </source>
</evidence>
<dbReference type="RefSeq" id="WP_012645413.1">
    <property type="nucleotide sequence ID" value="NC_011979.1"/>
</dbReference>
<keyword evidence="3 7" id="KW-0812">Transmembrane</keyword>
<protein>
    <recommendedName>
        <fullName evidence="12">Lipase maturation factor</fullName>
    </recommendedName>
</protein>
<feature type="domain" description="Lipase maturation factor 1/2 C-terminal" evidence="9">
    <location>
        <begin position="324"/>
        <end position="464"/>
    </location>
</feature>
<dbReference type="GO" id="GO:0051604">
    <property type="term" value="P:protein maturation"/>
    <property type="evidence" value="ECO:0007669"/>
    <property type="project" value="InterPro"/>
</dbReference>
<dbReference type="Pfam" id="PF06762">
    <property type="entry name" value="LMF1"/>
    <property type="match status" value="1"/>
</dbReference>
<comment type="subcellular location">
    <subcellularLocation>
        <location evidence="1">Endoplasmic reticulum membrane</location>
        <topology evidence="1">Multi-pass membrane protein</topology>
    </subcellularLocation>
</comment>
<dbReference type="InterPro" id="IPR057434">
    <property type="entry name" value="LMF1/2_N"/>
</dbReference>
<dbReference type="eggNOG" id="COG3011">
    <property type="taxonomic scope" value="Bacteria"/>
</dbReference>
<dbReference type="Proteomes" id="UP000007721">
    <property type="component" value="Chromosome"/>
</dbReference>
<gene>
    <name evidence="10" type="ordered locus">Geob_0313</name>
</gene>
<dbReference type="PANTHER" id="PTHR14463:SF10">
    <property type="entry name" value="LIPASE MATURATION FACTOR 1"/>
    <property type="match status" value="1"/>
</dbReference>
<evidence type="ECO:0008006" key="12">
    <source>
        <dbReference type="Google" id="ProtNLM"/>
    </source>
</evidence>
<dbReference type="AlphaFoldDB" id="B9M9C6"/>
<dbReference type="PANTHER" id="PTHR14463">
    <property type="entry name" value="LIPASE MATURATION FACTOR"/>
    <property type="match status" value="1"/>
</dbReference>
<dbReference type="InterPro" id="IPR009613">
    <property type="entry name" value="LMF"/>
</dbReference>
<evidence type="ECO:0000259" key="8">
    <source>
        <dbReference type="Pfam" id="PF06762"/>
    </source>
</evidence>
<dbReference type="Pfam" id="PF25179">
    <property type="entry name" value="LMF1_C"/>
    <property type="match status" value="1"/>
</dbReference>
<feature type="transmembrane region" description="Helical" evidence="7">
    <location>
        <begin position="252"/>
        <end position="273"/>
    </location>
</feature>
<reference evidence="10 11" key="1">
    <citation type="submission" date="2009-01" db="EMBL/GenBank/DDBJ databases">
        <title>Complete sequence of Geobacter sp. FRC-32.</title>
        <authorList>
            <consortium name="US DOE Joint Genome Institute"/>
            <person name="Lucas S."/>
            <person name="Copeland A."/>
            <person name="Lapidus A."/>
            <person name="Glavina del Rio T."/>
            <person name="Dalin E."/>
            <person name="Tice H."/>
            <person name="Bruce D."/>
            <person name="Goodwin L."/>
            <person name="Pitluck S."/>
            <person name="Saunders E."/>
            <person name="Brettin T."/>
            <person name="Detter J.C."/>
            <person name="Han C."/>
            <person name="Larimer F."/>
            <person name="Land M."/>
            <person name="Hauser L."/>
            <person name="Kyrpides N."/>
            <person name="Ovchinnikova G."/>
            <person name="Kostka J."/>
            <person name="Richardson P."/>
        </authorList>
    </citation>
    <scope>NUCLEOTIDE SEQUENCE [LARGE SCALE GENOMIC DNA]</scope>
    <source>
        <strain evidence="11">DSM 22248 / JCM 15807 / FRC-32</strain>
    </source>
</reference>
<organism evidence="10 11">
    <name type="scientific">Geotalea daltonii (strain DSM 22248 / JCM 15807 / FRC-32)</name>
    <name type="common">Geobacter daltonii</name>
    <dbReference type="NCBI Taxonomy" id="316067"/>
    <lineage>
        <taxon>Bacteria</taxon>
        <taxon>Pseudomonadati</taxon>
        <taxon>Thermodesulfobacteriota</taxon>
        <taxon>Desulfuromonadia</taxon>
        <taxon>Geobacterales</taxon>
        <taxon>Geobacteraceae</taxon>
        <taxon>Geotalea</taxon>
    </lineage>
</organism>
<comment type="similarity">
    <text evidence="2">Belongs to the lipase maturation factor family.</text>
</comment>
<dbReference type="KEGG" id="geo:Geob_0313"/>
<dbReference type="STRING" id="316067.Geob_0313"/>
<feature type="transmembrane region" description="Helical" evidence="7">
    <location>
        <begin position="228"/>
        <end position="245"/>
    </location>
</feature>
<evidence type="ECO:0000259" key="9">
    <source>
        <dbReference type="Pfam" id="PF25179"/>
    </source>
</evidence>
<feature type="transmembrane region" description="Helical" evidence="7">
    <location>
        <begin position="94"/>
        <end position="113"/>
    </location>
</feature>
<evidence type="ECO:0000256" key="4">
    <source>
        <dbReference type="ARBA" id="ARBA00022824"/>
    </source>
</evidence>
<feature type="domain" description="Lipase maturation factor 1/2 N-terminal" evidence="8">
    <location>
        <begin position="118"/>
        <end position="268"/>
    </location>
</feature>
<dbReference type="InterPro" id="IPR057433">
    <property type="entry name" value="LMF1/2_C"/>
</dbReference>
<evidence type="ECO:0000256" key="7">
    <source>
        <dbReference type="SAM" id="Phobius"/>
    </source>
</evidence>
<evidence type="ECO:0000256" key="6">
    <source>
        <dbReference type="ARBA" id="ARBA00023136"/>
    </source>
</evidence>
<evidence type="ECO:0000256" key="3">
    <source>
        <dbReference type="ARBA" id="ARBA00022692"/>
    </source>
</evidence>
<sequence>MESSEYWVPRLLLQRGLGLIYLMGFLVALNQFRPLCGQKGLLPATHYMQLVPFRSAPSIFYLFPSDRAFQLFARLGTGLSLAAVTGLSEAYGTTVSMIVWFLLWAIYLSYVNIGQDFYAFGWESLLLECGFLAIFLGPVGVEPPIVIIWLYRWVLFRVMFGAGLIKMRGDPCWRDLSCLDYHFETQPMPNPVSRFFHLLPAVLRRCGVAFNHLAELVMPCLYFAPQPLAVTGGVVSAAFLFFIIVSGNFAWLNWLAFILCFSTVTTGQLPFLALEVPPFAPPPPLFDAACWGVAILVAIRSIQPMLNMISPAQIMNTSFDPFHLVNTYGAFGSITRERYEIVVEGTADNAPGTASRWVEYEFRGKPGDPQGIPPLIAPYHLRLDWLMWFAAMPSRSRPLWFIHFLAKLLQGDRQVLGLLKKNPFPDKPPLKVRALYYRYRFTTREEHRHTGRHWSRELIGEYLPEVSLSSPSFRRILQVYQLE</sequence>
<name>B9M9C6_GEODF</name>
<keyword evidence="6 7" id="KW-0472">Membrane</keyword>
<evidence type="ECO:0000313" key="10">
    <source>
        <dbReference type="EMBL" id="ACM18684.1"/>
    </source>
</evidence>
<evidence type="ECO:0000256" key="1">
    <source>
        <dbReference type="ARBA" id="ARBA00004477"/>
    </source>
</evidence>
<dbReference type="EMBL" id="CP001390">
    <property type="protein sequence ID" value="ACM18684.1"/>
    <property type="molecule type" value="Genomic_DNA"/>
</dbReference>
<proteinExistence type="inferred from homology"/>
<keyword evidence="5 7" id="KW-1133">Transmembrane helix</keyword>
<evidence type="ECO:0000313" key="11">
    <source>
        <dbReference type="Proteomes" id="UP000007721"/>
    </source>
</evidence>
<evidence type="ECO:0000256" key="5">
    <source>
        <dbReference type="ARBA" id="ARBA00022989"/>
    </source>
</evidence>
<dbReference type="HOGENOM" id="CLU_020557_2_0_7"/>
<dbReference type="OrthoDB" id="9801773at2"/>